<name>A0A1Y0IEF3_9GAMM</name>
<accession>A0A1Y0IEF3</accession>
<gene>
    <name evidence="1" type="ORF">OLMES_4904</name>
</gene>
<organism evidence="1 2">
    <name type="scientific">Oleiphilus messinensis</name>
    <dbReference type="NCBI Taxonomy" id="141451"/>
    <lineage>
        <taxon>Bacteria</taxon>
        <taxon>Pseudomonadati</taxon>
        <taxon>Pseudomonadota</taxon>
        <taxon>Gammaproteobacteria</taxon>
        <taxon>Oceanospirillales</taxon>
        <taxon>Oleiphilaceae</taxon>
        <taxon>Oleiphilus</taxon>
    </lineage>
</organism>
<dbReference type="Proteomes" id="UP000196027">
    <property type="component" value="Chromosome"/>
</dbReference>
<proteinExistence type="predicted"/>
<dbReference type="KEGG" id="ome:OLMES_4904"/>
<protein>
    <recommendedName>
        <fullName evidence="3">YceK/YidQ family lipoprotein</fullName>
    </recommendedName>
</protein>
<dbReference type="AlphaFoldDB" id="A0A1Y0IEF3"/>
<evidence type="ECO:0008006" key="3">
    <source>
        <dbReference type="Google" id="ProtNLM"/>
    </source>
</evidence>
<dbReference type="EMBL" id="CP021425">
    <property type="protein sequence ID" value="ARU58892.1"/>
    <property type="molecule type" value="Genomic_DNA"/>
</dbReference>
<evidence type="ECO:0000313" key="2">
    <source>
        <dbReference type="Proteomes" id="UP000196027"/>
    </source>
</evidence>
<evidence type="ECO:0000313" key="1">
    <source>
        <dbReference type="EMBL" id="ARU58892.1"/>
    </source>
</evidence>
<keyword evidence="2" id="KW-1185">Reference proteome</keyword>
<sequence>MPMPMPMPMLGYEMILGGNMVHKTQTILILILYMSVMGCSTIKVHIDTPTRQLIPYQGTYHSVELAQDSLANYQMYGEFQLQINNLISSLLLDTVVLPYDLLAPIIVSTCHPDIENGVK</sequence>
<reference evidence="1 2" key="1">
    <citation type="submission" date="2017-05" db="EMBL/GenBank/DDBJ databases">
        <title>Genomic insights into alkan degradation activity of Oleiphilus messinensis.</title>
        <authorList>
            <person name="Kozyavkin S.A."/>
            <person name="Slesarev A.I."/>
            <person name="Golyshin P.N."/>
            <person name="Korzhenkov A."/>
            <person name="Golyshina O.N."/>
            <person name="Toshchakov S.V."/>
        </authorList>
    </citation>
    <scope>NUCLEOTIDE SEQUENCE [LARGE SCALE GENOMIC DNA]</scope>
    <source>
        <strain evidence="1 2">ME102</strain>
    </source>
</reference>